<accession>A0AAN5I5U1</accession>
<sequence>MSTNLTPDPEWASMRFEARLKSAASAADYSETAAELLLHNASIPNKPYYMQPKARTNTSVAVTIVVSVTVGSTVDDYQTALDSVKCYSALHGYNLSIEFDNKFHECAIHKDKFFRRHCHVHMLMKTKITEGAWVLFIDGDVGIVNPNRLIEDYIEEGYEIYLYDRFYNWEYAAQYMVKNNKRGRAWVKEFASYEFKLPDSFHGTDNGALHPFMMHYLVPETRNPQTRSRCS</sequence>
<dbReference type="AlphaFoldDB" id="A0AAN5I5U1"/>
<dbReference type="PANTHER" id="PTHR31562:SF9">
    <property type="entry name" value="GLYCOSYLTRANSFERASE FAMILY 8 PROTEIN"/>
    <property type="match status" value="1"/>
</dbReference>
<reference evidence="2" key="1">
    <citation type="submission" date="2022-10" db="EMBL/GenBank/DDBJ databases">
        <title>Genome assembly of Pristionchus species.</title>
        <authorList>
            <person name="Yoshida K."/>
            <person name="Sommer R.J."/>
        </authorList>
    </citation>
    <scope>NUCLEOTIDE SEQUENCE [LARGE SCALE GENOMIC DNA]</scope>
    <source>
        <strain evidence="2">RS5460</strain>
    </source>
</reference>
<evidence type="ECO:0000313" key="2">
    <source>
        <dbReference type="Proteomes" id="UP001328107"/>
    </source>
</evidence>
<proteinExistence type="predicted"/>
<gene>
    <name evidence="1" type="ORF">PMAYCL1PPCAC_22784</name>
</gene>
<dbReference type="Gene3D" id="3.90.550.10">
    <property type="entry name" value="Spore Coat Polysaccharide Biosynthesis Protein SpsA, Chain A"/>
    <property type="match status" value="1"/>
</dbReference>
<organism evidence="1 2">
    <name type="scientific">Pristionchus mayeri</name>
    <dbReference type="NCBI Taxonomy" id="1317129"/>
    <lineage>
        <taxon>Eukaryota</taxon>
        <taxon>Metazoa</taxon>
        <taxon>Ecdysozoa</taxon>
        <taxon>Nematoda</taxon>
        <taxon>Chromadorea</taxon>
        <taxon>Rhabditida</taxon>
        <taxon>Rhabditina</taxon>
        <taxon>Diplogasteromorpha</taxon>
        <taxon>Diplogasteroidea</taxon>
        <taxon>Neodiplogasteridae</taxon>
        <taxon>Pristionchus</taxon>
    </lineage>
</organism>
<comment type="caution">
    <text evidence="1">The sequence shown here is derived from an EMBL/GenBank/DDBJ whole genome shotgun (WGS) entry which is preliminary data.</text>
</comment>
<protein>
    <submittedName>
        <fullName evidence="1">Uncharacterized protein</fullName>
    </submittedName>
</protein>
<evidence type="ECO:0000313" key="1">
    <source>
        <dbReference type="EMBL" id="GMR52589.1"/>
    </source>
</evidence>
<dbReference type="EMBL" id="BTRK01000005">
    <property type="protein sequence ID" value="GMR52589.1"/>
    <property type="molecule type" value="Genomic_DNA"/>
</dbReference>
<dbReference type="PANTHER" id="PTHR31562">
    <property type="entry name" value="PROTEIN CBG18972"/>
    <property type="match status" value="1"/>
</dbReference>
<dbReference type="InterPro" id="IPR004988">
    <property type="entry name" value="DUF273"/>
</dbReference>
<dbReference type="InterPro" id="IPR029044">
    <property type="entry name" value="Nucleotide-diphossugar_trans"/>
</dbReference>
<dbReference type="Pfam" id="PF03314">
    <property type="entry name" value="DUF273"/>
    <property type="match status" value="1"/>
</dbReference>
<keyword evidence="2" id="KW-1185">Reference proteome</keyword>
<dbReference type="Proteomes" id="UP001328107">
    <property type="component" value="Unassembled WGS sequence"/>
</dbReference>
<name>A0AAN5I5U1_9BILA</name>